<organism evidence="2 3">
    <name type="scientific">Rhodococcoides corynebacterioides</name>
    <dbReference type="NCBI Taxonomy" id="53972"/>
    <lineage>
        <taxon>Bacteria</taxon>
        <taxon>Bacillati</taxon>
        <taxon>Actinomycetota</taxon>
        <taxon>Actinomycetes</taxon>
        <taxon>Mycobacteriales</taxon>
        <taxon>Nocardiaceae</taxon>
        <taxon>Rhodococcoides</taxon>
    </lineage>
</organism>
<dbReference type="Proteomes" id="UP000703038">
    <property type="component" value="Unassembled WGS sequence"/>
</dbReference>
<proteinExistence type="predicted"/>
<feature type="region of interest" description="Disordered" evidence="1">
    <location>
        <begin position="63"/>
        <end position="84"/>
    </location>
</feature>
<keyword evidence="3" id="KW-1185">Reference proteome</keyword>
<gene>
    <name evidence="2" type="ORF">JOE42_002287</name>
</gene>
<dbReference type="RefSeq" id="WP_204868586.1">
    <property type="nucleotide sequence ID" value="NZ_JAFBBK010000001.1"/>
</dbReference>
<evidence type="ECO:0008006" key="4">
    <source>
        <dbReference type="Google" id="ProtNLM"/>
    </source>
</evidence>
<evidence type="ECO:0000256" key="1">
    <source>
        <dbReference type="SAM" id="MobiDB-lite"/>
    </source>
</evidence>
<protein>
    <recommendedName>
        <fullName evidence="4">DUF2188 domain-containing protein</fullName>
    </recommendedName>
</protein>
<sequence>MAVTDTDSQPSAGVFVVFEVLADQPGPDGRVRRQECRTVDEAHRYARLLLRRRPASTTIIGFEPAAGHPEEIGSLDSDGWHPRT</sequence>
<dbReference type="EMBL" id="JAFBBK010000001">
    <property type="protein sequence ID" value="MBM7415554.1"/>
    <property type="molecule type" value="Genomic_DNA"/>
</dbReference>
<evidence type="ECO:0000313" key="3">
    <source>
        <dbReference type="Proteomes" id="UP000703038"/>
    </source>
</evidence>
<accession>A0ABS2KUE3</accession>
<comment type="caution">
    <text evidence="2">The sequence shown here is derived from an EMBL/GenBank/DDBJ whole genome shotgun (WGS) entry which is preliminary data.</text>
</comment>
<name>A0ABS2KUE3_9NOCA</name>
<reference evidence="2 3" key="1">
    <citation type="submission" date="2021-01" db="EMBL/GenBank/DDBJ databases">
        <title>Genomics of switchgrass bacterial isolates.</title>
        <authorList>
            <person name="Shade A."/>
        </authorList>
    </citation>
    <scope>NUCLEOTIDE SEQUENCE [LARGE SCALE GENOMIC DNA]</scope>
    <source>
        <strain evidence="2 3">PvP111</strain>
    </source>
</reference>
<evidence type="ECO:0000313" key="2">
    <source>
        <dbReference type="EMBL" id="MBM7415554.1"/>
    </source>
</evidence>